<dbReference type="Gene3D" id="3.90.550.10">
    <property type="entry name" value="Spore Coat Polysaccharide Biosynthesis Protein SpsA, Chain A"/>
    <property type="match status" value="1"/>
</dbReference>
<dbReference type="GO" id="GO:0016757">
    <property type="term" value="F:glycosyltransferase activity"/>
    <property type="evidence" value="ECO:0007669"/>
    <property type="project" value="UniProtKB-KW"/>
</dbReference>
<dbReference type="InterPro" id="IPR029044">
    <property type="entry name" value="Nucleotide-diphossugar_trans"/>
</dbReference>
<comment type="caution">
    <text evidence="5">The sequence shown here is derived from an EMBL/GenBank/DDBJ whole genome shotgun (WGS) entry which is preliminary data.</text>
</comment>
<dbReference type="AlphaFoldDB" id="A0A9D7XJS3"/>
<evidence type="ECO:0000313" key="6">
    <source>
        <dbReference type="Proteomes" id="UP000886657"/>
    </source>
</evidence>
<dbReference type="Proteomes" id="UP000886657">
    <property type="component" value="Unassembled WGS sequence"/>
</dbReference>
<dbReference type="SUPFAM" id="SSF53448">
    <property type="entry name" value="Nucleotide-diphospho-sugar transferases"/>
    <property type="match status" value="1"/>
</dbReference>
<reference evidence="5" key="1">
    <citation type="submission" date="2020-10" db="EMBL/GenBank/DDBJ databases">
        <title>Connecting structure to function with the recovery of over 1000 high-quality activated sludge metagenome-assembled genomes encoding full-length rRNA genes using long-read sequencing.</title>
        <authorList>
            <person name="Singleton C.M."/>
            <person name="Petriglieri F."/>
            <person name="Kristensen J.M."/>
            <person name="Kirkegaard R.H."/>
            <person name="Michaelsen T.Y."/>
            <person name="Andersen M.H."/>
            <person name="Karst S.M."/>
            <person name="Dueholm M.S."/>
            <person name="Nielsen P.H."/>
            <person name="Albertsen M."/>
        </authorList>
    </citation>
    <scope>NUCLEOTIDE SEQUENCE</scope>
    <source>
        <strain evidence="5">Skiv_18-Q3-R9-52_MAXAC.067</strain>
    </source>
</reference>
<dbReference type="PANTHER" id="PTHR43179:SF12">
    <property type="entry name" value="GALACTOFURANOSYLTRANSFERASE GLFT2"/>
    <property type="match status" value="1"/>
</dbReference>
<gene>
    <name evidence="5" type="ORF">IPP58_00165</name>
</gene>
<evidence type="ECO:0000256" key="2">
    <source>
        <dbReference type="ARBA" id="ARBA00022676"/>
    </source>
</evidence>
<evidence type="ECO:0000259" key="4">
    <source>
        <dbReference type="Pfam" id="PF00535"/>
    </source>
</evidence>
<dbReference type="EMBL" id="JADKIO010000002">
    <property type="protein sequence ID" value="MBK9794914.1"/>
    <property type="molecule type" value="Genomic_DNA"/>
</dbReference>
<dbReference type="InterPro" id="IPR001173">
    <property type="entry name" value="Glyco_trans_2-like"/>
</dbReference>
<proteinExistence type="inferred from homology"/>
<dbReference type="PANTHER" id="PTHR43179">
    <property type="entry name" value="RHAMNOSYLTRANSFERASE WBBL"/>
    <property type="match status" value="1"/>
</dbReference>
<keyword evidence="3" id="KW-0808">Transferase</keyword>
<protein>
    <submittedName>
        <fullName evidence="5">Glycosyltransferase family 2 protein</fullName>
    </submittedName>
</protein>
<sequence length="328" mass="36799">MGIIVLNWNGASDTLECLASIEGMGFSDYRVYVVENGSTDDSPSRLRTHFEEHHPECSRIQTVKGQKNKTTLEWSSGHSTWNLLLSPENKGFSGGCNLGIHAALTDGASWVFLLNNDASIGQGVIPLLLNVAIRGNAPAVCARMKHPADGRTLFQGQTWPGLLFGSGAIPQTCLSMEAWESGYLEGSALLLSRRVLDLRQKLEGYYLDPGYFLYCEDTDLCRWIISHGDRCLVVRDAWVDHRKTNSSGGEGSALSYYYITRNRVRLACRWLPMPHRIMFLGYYFPTRLIRIALHLMHRDWHVAQAVLEGTLDGLLGRPGIWRRQKAKC</sequence>
<organism evidence="5 6">
    <name type="scientific">Candidatus Geothrix skivensis</name>
    <dbReference type="NCBI Taxonomy" id="2954439"/>
    <lineage>
        <taxon>Bacteria</taxon>
        <taxon>Pseudomonadati</taxon>
        <taxon>Acidobacteriota</taxon>
        <taxon>Holophagae</taxon>
        <taxon>Holophagales</taxon>
        <taxon>Holophagaceae</taxon>
        <taxon>Geothrix</taxon>
    </lineage>
</organism>
<comment type="similarity">
    <text evidence="1">Belongs to the glycosyltransferase 2 family.</text>
</comment>
<dbReference type="Pfam" id="PF00535">
    <property type="entry name" value="Glycos_transf_2"/>
    <property type="match status" value="1"/>
</dbReference>
<evidence type="ECO:0000313" key="5">
    <source>
        <dbReference type="EMBL" id="MBK9794914.1"/>
    </source>
</evidence>
<accession>A0A9D7XJS3</accession>
<keyword evidence="2" id="KW-0328">Glycosyltransferase</keyword>
<evidence type="ECO:0000256" key="3">
    <source>
        <dbReference type="ARBA" id="ARBA00022679"/>
    </source>
</evidence>
<evidence type="ECO:0000256" key="1">
    <source>
        <dbReference type="ARBA" id="ARBA00006739"/>
    </source>
</evidence>
<name>A0A9D7XJS3_9BACT</name>
<feature type="domain" description="Glycosyltransferase 2-like" evidence="4">
    <location>
        <begin position="82"/>
        <end position="193"/>
    </location>
</feature>